<evidence type="ECO:0000313" key="4">
    <source>
        <dbReference type="Proteomes" id="UP000034164"/>
    </source>
</evidence>
<dbReference type="EMBL" id="LCZI01000132">
    <property type="protein sequence ID" value="KKZ68252.1"/>
    <property type="molecule type" value="Genomic_DNA"/>
</dbReference>
<proteinExistence type="predicted"/>
<comment type="caution">
    <text evidence="3">The sequence shown here is derived from an EMBL/GenBank/DDBJ whole genome shotgun (WGS) entry which is preliminary data.</text>
</comment>
<organism evidence="3 4">
    <name type="scientific">[Emmonsia] crescens</name>
    <dbReference type="NCBI Taxonomy" id="73230"/>
    <lineage>
        <taxon>Eukaryota</taxon>
        <taxon>Fungi</taxon>
        <taxon>Dikarya</taxon>
        <taxon>Ascomycota</taxon>
        <taxon>Pezizomycotina</taxon>
        <taxon>Eurotiomycetes</taxon>
        <taxon>Eurotiomycetidae</taxon>
        <taxon>Onygenales</taxon>
        <taxon>Ajellomycetaceae</taxon>
        <taxon>Emergomyces</taxon>
    </lineage>
</organism>
<feature type="coiled-coil region" evidence="1">
    <location>
        <begin position="314"/>
        <end position="348"/>
    </location>
</feature>
<evidence type="ECO:0000313" key="3">
    <source>
        <dbReference type="EMBL" id="KKZ68252.1"/>
    </source>
</evidence>
<feature type="coiled-coil region" evidence="1">
    <location>
        <begin position="599"/>
        <end position="633"/>
    </location>
</feature>
<feature type="compositionally biased region" description="Low complexity" evidence="2">
    <location>
        <begin position="210"/>
        <end position="227"/>
    </location>
</feature>
<feature type="region of interest" description="Disordered" evidence="2">
    <location>
        <begin position="1276"/>
        <end position="1299"/>
    </location>
</feature>
<evidence type="ECO:0000256" key="2">
    <source>
        <dbReference type="SAM" id="MobiDB-lite"/>
    </source>
</evidence>
<protein>
    <submittedName>
        <fullName evidence="3">Uncharacterized protein</fullName>
    </submittedName>
</protein>
<feature type="region of interest" description="Disordered" evidence="2">
    <location>
        <begin position="185"/>
        <end position="284"/>
    </location>
</feature>
<feature type="compositionally biased region" description="Polar residues" evidence="2">
    <location>
        <begin position="1329"/>
        <end position="1338"/>
    </location>
</feature>
<gene>
    <name evidence="3" type="ORF">EMCG_06075</name>
</gene>
<keyword evidence="1" id="KW-0175">Coiled coil</keyword>
<dbReference type="OrthoDB" id="4201669at2759"/>
<reference evidence="4" key="1">
    <citation type="journal article" date="2015" name="PLoS Genet.">
        <title>The dynamic genome and transcriptome of the human fungal pathogen Blastomyces and close relative Emmonsia.</title>
        <authorList>
            <person name="Munoz J.F."/>
            <person name="Gauthier G.M."/>
            <person name="Desjardins C.A."/>
            <person name="Gallo J.E."/>
            <person name="Holder J."/>
            <person name="Sullivan T.D."/>
            <person name="Marty A.J."/>
            <person name="Carmen J.C."/>
            <person name="Chen Z."/>
            <person name="Ding L."/>
            <person name="Gujja S."/>
            <person name="Magrini V."/>
            <person name="Misas E."/>
            <person name="Mitreva M."/>
            <person name="Priest M."/>
            <person name="Saif S."/>
            <person name="Whiston E.A."/>
            <person name="Young S."/>
            <person name="Zeng Q."/>
            <person name="Goldman W.E."/>
            <person name="Mardis E.R."/>
            <person name="Taylor J.W."/>
            <person name="McEwen J.G."/>
            <person name="Clay O.K."/>
            <person name="Klein B.S."/>
            <person name="Cuomo C.A."/>
        </authorList>
    </citation>
    <scope>NUCLEOTIDE SEQUENCE [LARGE SCALE GENOMIC DNA]</scope>
    <source>
        <strain evidence="4">UAMH 3008</strain>
    </source>
</reference>
<evidence type="ECO:0000256" key="1">
    <source>
        <dbReference type="SAM" id="Coils"/>
    </source>
</evidence>
<feature type="compositionally biased region" description="Polar residues" evidence="2">
    <location>
        <begin position="103"/>
        <end position="117"/>
    </location>
</feature>
<feature type="region of interest" description="Disordered" evidence="2">
    <location>
        <begin position="1317"/>
        <end position="1420"/>
    </location>
</feature>
<dbReference type="Proteomes" id="UP000034164">
    <property type="component" value="Unassembled WGS sequence"/>
</dbReference>
<accession>A0A0G2IC65</accession>
<feature type="compositionally biased region" description="Basic residues" evidence="2">
    <location>
        <begin position="1339"/>
        <end position="1348"/>
    </location>
</feature>
<feature type="region of interest" description="Disordered" evidence="2">
    <location>
        <begin position="1034"/>
        <end position="1149"/>
    </location>
</feature>
<feature type="compositionally biased region" description="Polar residues" evidence="2">
    <location>
        <begin position="1118"/>
        <end position="1139"/>
    </location>
</feature>
<dbReference type="VEuPathDB" id="FungiDB:EMCG_06075"/>
<feature type="compositionally biased region" description="Basic and acidic residues" evidence="2">
    <location>
        <begin position="1037"/>
        <end position="1046"/>
    </location>
</feature>
<feature type="coiled-coil region" evidence="1">
    <location>
        <begin position="841"/>
        <end position="1013"/>
    </location>
</feature>
<sequence>MTSNSQLPSVEGDTMGDELFPVNLPNDEAGLSPTSKKILEKCAIPVTPVTLSRNFHITPTLISRPPNSGLDTGGFNFHFAKPKLPTPNFTSRSKTKLVGGIATPSNTPGVSINTSETNHPDKFTDSSSSGTPAHLKEHAANSRKTSPPKYPVAQGTKTLSGPNTEIPCVPKETACLSEHGYRDDDQLETDAPELGSDMADSNHLKTQGDPTRATSNARTSSPASSRSRSGEPNSAPPRSPAKDAKLRPKLMLNSKVVKQPMSPKPGINRTLTKQVTHRKESPFISQPPEEDLFYMLIHRLKKRDEMEAETAAMKERIEEEVFELIRANDNLRCKLRESELICKNQQEQLNARNSLVERWKVKFSKLRSFVTSVGNDFEVLRKEGQLLKSTQNSLFQEKDHIHEALKQMSNSTDQLRTRWSQHRETITGAQQEFNSLEKSLLVATTKVTDADKLISMERNRVATLENYINNYSDQHQKQAAEIEQKQCQTISKIDAIHKNLEGSWNLSQYTSKDEMESGFSSCISLLKSLSQQQTMKPHDLDKVESAIRDLSTRLNSSIEASKAMETAVDLHTNYGKRMSIQLTELETAVSSSTAVVGQLAETRELYGGLQEKLSTAEKNLTEVSADRDRLKSQESALHLHIGDLEIEISSLQKDKIEDTQFKDADMSSELQIQLEATSAALTESTYECKTKESEMHEMKLKLTETIEKLETAENEIADLKSEKFKIQDEAQRTEHRVREELTRANLAAKDQHRAGFEQERHKLKREKILAEKNAQKAAEELASLKCSMQAAEKCKHDLVTKMNQRQAEMDTLKMTASRRDSDISMEINEVKRLHASAITEIQSAQGQLEAVAKEKEELEHQLSELRINLAILQEQEPLQDTIEVLQYEIAEKDINLLSLKEELSKSEENTKRISMLQQEVADKSADIAILRERLDNILTANASMEESLKKKEDELITLNQKMEVSGKIAAETSTLNKDVEQKDNELAELRSRVQEANHLLENAENILRQLGIMGTGESLQDCSGALQSRLKVMEGGPEEKQAKEHTGSGLLIPMRTSSKRQGASRKRTMPSNHAECARPGSSTRERQTTELVYRTHSTREIISPTSKTPSSRRRNVNKRQPTTSGSFIRPFSQFQNDTTPGVHPREQTSPISELTDLNALFPSTPMNAKDLGVNQARTAGAQNHPQDDKPLLLTCDMDTTKERNVLSISNAVNNAMRAYSQPRGAIKPKELPGAMGSEPIPTTNAPNRCEVVNNVGVENKPCSPLRTSAGTLKRKEMPEDEMHAMEKEAGREKPPEKLPRKGILKDTAKLVSCTVESAAQTPPHEKNGENSIVASSKITFRRPSRKSKYFNPAMSPAASITARGGRCGSTANISSTPAGRTRERPRRRQRGKDTPILPRNEILIPTGDQYHNRFSQNTPV</sequence>
<feature type="compositionally biased region" description="Polar residues" evidence="2">
    <location>
        <begin position="1369"/>
        <end position="1378"/>
    </location>
</feature>
<feature type="region of interest" description="Disordered" evidence="2">
    <location>
        <begin position="98"/>
        <end position="168"/>
    </location>
</feature>
<feature type="coiled-coil region" evidence="1">
    <location>
        <begin position="695"/>
        <end position="794"/>
    </location>
</feature>
<name>A0A0G2IC65_9EURO</name>